<evidence type="ECO:0008006" key="4">
    <source>
        <dbReference type="Google" id="ProtNLM"/>
    </source>
</evidence>
<dbReference type="Proteomes" id="UP001141336">
    <property type="component" value="Unassembled WGS sequence"/>
</dbReference>
<sequence length="163" mass="16663">MCFLSVEKAAGSLGCLLLLLGMVAPLYTINLVVVELYPVTAASDLRLALCFVVLLCGAAYATARGRYLILALTGILTFLFTVLLHTVITEQVQALAGSLADLGGGASTLLGGILGGVAGYLINATVMASWGWYLFIAAGLVLFAAGILGAVMARKHGAGEISG</sequence>
<keyword evidence="3" id="KW-1185">Reference proteome</keyword>
<feature type="transmembrane region" description="Helical" evidence="1">
    <location>
        <begin position="44"/>
        <end position="61"/>
    </location>
</feature>
<protein>
    <recommendedName>
        <fullName evidence="4">Major facilitator superfamily (MFS) profile domain-containing protein</fullName>
    </recommendedName>
</protein>
<dbReference type="RefSeq" id="WP_268923029.1">
    <property type="nucleotide sequence ID" value="NZ_JAPTGC010000006.1"/>
</dbReference>
<reference evidence="2" key="1">
    <citation type="submission" date="2022-12" db="EMBL/GenBank/DDBJ databases">
        <title>Isolation and characterisation of novel Methanocorpusculum spp. from native Australian herbivores indicates the genus is ancestrally host-associated.</title>
        <authorList>
            <person name="Volmer J.G."/>
            <person name="Soo R.M."/>
            <person name="Evans P.N."/>
            <person name="Hoedt E.C."/>
            <person name="Astorga Alsina A.L."/>
            <person name="Woodcroft B.J."/>
            <person name="Tyson G.W."/>
            <person name="Hugenholtz P."/>
            <person name="Morrison M."/>
        </authorList>
    </citation>
    <scope>NUCLEOTIDE SEQUENCE</scope>
    <source>
        <strain evidence="2">CW153</strain>
    </source>
</reference>
<gene>
    <name evidence="2" type="ORF">O0S09_05825</name>
</gene>
<name>A0ABT4ILZ7_9EURY</name>
<accession>A0ABT4ILZ7</accession>
<feature type="transmembrane region" description="Helical" evidence="1">
    <location>
        <begin position="68"/>
        <end position="88"/>
    </location>
</feature>
<keyword evidence="1" id="KW-0812">Transmembrane</keyword>
<keyword evidence="1" id="KW-1133">Transmembrane helix</keyword>
<organism evidence="2 3">
    <name type="scientific">Methanocorpusculum vombati</name>
    <dbReference type="NCBI Taxonomy" id="3002864"/>
    <lineage>
        <taxon>Archaea</taxon>
        <taxon>Methanobacteriati</taxon>
        <taxon>Methanobacteriota</taxon>
        <taxon>Stenosarchaea group</taxon>
        <taxon>Methanomicrobia</taxon>
        <taxon>Methanomicrobiales</taxon>
        <taxon>Methanocorpusculaceae</taxon>
        <taxon>Methanocorpusculum</taxon>
    </lineage>
</organism>
<proteinExistence type="predicted"/>
<evidence type="ECO:0000313" key="3">
    <source>
        <dbReference type="Proteomes" id="UP001141336"/>
    </source>
</evidence>
<keyword evidence="1" id="KW-0472">Membrane</keyword>
<comment type="caution">
    <text evidence="2">The sequence shown here is derived from an EMBL/GenBank/DDBJ whole genome shotgun (WGS) entry which is preliminary data.</text>
</comment>
<dbReference type="EMBL" id="JAPTGC010000006">
    <property type="protein sequence ID" value="MCZ0862772.1"/>
    <property type="molecule type" value="Genomic_DNA"/>
</dbReference>
<evidence type="ECO:0000256" key="1">
    <source>
        <dbReference type="SAM" id="Phobius"/>
    </source>
</evidence>
<feature type="transmembrane region" description="Helical" evidence="1">
    <location>
        <begin position="130"/>
        <end position="153"/>
    </location>
</feature>
<evidence type="ECO:0000313" key="2">
    <source>
        <dbReference type="EMBL" id="MCZ0862772.1"/>
    </source>
</evidence>